<reference evidence="1" key="1">
    <citation type="journal article" date="2022" name="bioRxiv">
        <title>Sequencing and chromosome-scale assembly of the giantPleurodeles waltlgenome.</title>
        <authorList>
            <person name="Brown T."/>
            <person name="Elewa A."/>
            <person name="Iarovenko S."/>
            <person name="Subramanian E."/>
            <person name="Araus A.J."/>
            <person name="Petzold A."/>
            <person name="Susuki M."/>
            <person name="Suzuki K.-i.T."/>
            <person name="Hayashi T."/>
            <person name="Toyoda A."/>
            <person name="Oliveira C."/>
            <person name="Osipova E."/>
            <person name="Leigh N.D."/>
            <person name="Simon A."/>
            <person name="Yun M.H."/>
        </authorList>
    </citation>
    <scope>NUCLEOTIDE SEQUENCE</scope>
    <source>
        <strain evidence="1">20211129_DDA</strain>
        <tissue evidence="1">Liver</tissue>
    </source>
</reference>
<dbReference type="EMBL" id="JANPWB010000011">
    <property type="protein sequence ID" value="KAJ1133294.1"/>
    <property type="molecule type" value="Genomic_DNA"/>
</dbReference>
<protein>
    <submittedName>
        <fullName evidence="1">Uncharacterized protein</fullName>
    </submittedName>
</protein>
<gene>
    <name evidence="1" type="ORF">NDU88_011591</name>
</gene>
<comment type="caution">
    <text evidence="1">The sequence shown here is derived from an EMBL/GenBank/DDBJ whole genome shotgun (WGS) entry which is preliminary data.</text>
</comment>
<accession>A0AAV7Q242</accession>
<keyword evidence="2" id="KW-1185">Reference proteome</keyword>
<evidence type="ECO:0000313" key="2">
    <source>
        <dbReference type="Proteomes" id="UP001066276"/>
    </source>
</evidence>
<dbReference type="Proteomes" id="UP001066276">
    <property type="component" value="Chromosome 7"/>
</dbReference>
<sequence length="136" mass="15319">MPNAVIDTNTRECVGMVNTSAIKKKIEGKSDKDFSKNKDFDFTRAGQRCMEDSGGKCYHRGSPNHLAHDKRCPALHQRCSKCNVKGHFNKCLSESHREDPQVLTLHEEVLEIEGQCRKKPIREVIASGVRVKLVAD</sequence>
<dbReference type="AlphaFoldDB" id="A0AAV7Q242"/>
<evidence type="ECO:0000313" key="1">
    <source>
        <dbReference type="EMBL" id="KAJ1133294.1"/>
    </source>
</evidence>
<organism evidence="1 2">
    <name type="scientific">Pleurodeles waltl</name>
    <name type="common">Iberian ribbed newt</name>
    <dbReference type="NCBI Taxonomy" id="8319"/>
    <lineage>
        <taxon>Eukaryota</taxon>
        <taxon>Metazoa</taxon>
        <taxon>Chordata</taxon>
        <taxon>Craniata</taxon>
        <taxon>Vertebrata</taxon>
        <taxon>Euteleostomi</taxon>
        <taxon>Amphibia</taxon>
        <taxon>Batrachia</taxon>
        <taxon>Caudata</taxon>
        <taxon>Salamandroidea</taxon>
        <taxon>Salamandridae</taxon>
        <taxon>Pleurodelinae</taxon>
        <taxon>Pleurodeles</taxon>
    </lineage>
</organism>
<proteinExistence type="predicted"/>
<name>A0AAV7Q242_PLEWA</name>